<reference evidence="1" key="1">
    <citation type="journal article" date="2014" name="Front. Microbiol.">
        <title>High frequency of phylogenetically diverse reductive dehalogenase-homologous genes in deep subseafloor sedimentary metagenomes.</title>
        <authorList>
            <person name="Kawai M."/>
            <person name="Futagami T."/>
            <person name="Toyoda A."/>
            <person name="Takaki Y."/>
            <person name="Nishi S."/>
            <person name="Hori S."/>
            <person name="Arai W."/>
            <person name="Tsubouchi T."/>
            <person name="Morono Y."/>
            <person name="Uchiyama I."/>
            <person name="Ito T."/>
            <person name="Fujiyama A."/>
            <person name="Inagaki F."/>
            <person name="Takami H."/>
        </authorList>
    </citation>
    <scope>NUCLEOTIDE SEQUENCE</scope>
    <source>
        <strain evidence="1">Expedition CK06-06</strain>
    </source>
</reference>
<comment type="caution">
    <text evidence="1">The sequence shown here is derived from an EMBL/GenBank/DDBJ whole genome shotgun (WGS) entry which is preliminary data.</text>
</comment>
<evidence type="ECO:0000313" key="1">
    <source>
        <dbReference type="EMBL" id="GAI10756.1"/>
    </source>
</evidence>
<organism evidence="1">
    <name type="scientific">marine sediment metagenome</name>
    <dbReference type="NCBI Taxonomy" id="412755"/>
    <lineage>
        <taxon>unclassified sequences</taxon>
        <taxon>metagenomes</taxon>
        <taxon>ecological metagenomes</taxon>
    </lineage>
</organism>
<proteinExistence type="predicted"/>
<accession>X1LY66</accession>
<gene>
    <name evidence="1" type="ORF">S06H3_15525</name>
</gene>
<name>X1LY66_9ZZZZ</name>
<dbReference type="EMBL" id="BARV01007642">
    <property type="protein sequence ID" value="GAI10756.1"/>
    <property type="molecule type" value="Genomic_DNA"/>
</dbReference>
<sequence>MGSEIIGSDSLQIDYGTMNNIKSFTPVYHKDEDTFFLGPEKPRPATSVDWDGEFWLRVDPESGEVVGLEIEDFETVFLKKHPELASAWKEAKPLCHRKMSHSYEETTWEAFLRIILEFLQTFLKKNPQQASFGAILAH</sequence>
<dbReference type="AlphaFoldDB" id="X1LY66"/>
<protein>
    <submittedName>
        <fullName evidence="1">Uncharacterized protein</fullName>
    </submittedName>
</protein>